<evidence type="ECO:0000256" key="1">
    <source>
        <dbReference type="SAM" id="Phobius"/>
    </source>
</evidence>
<dbReference type="STRING" id="189425.PGRAT_19510"/>
<reference evidence="2 3" key="1">
    <citation type="submission" date="2014-08" db="EMBL/GenBank/DDBJ databases">
        <title>Comparative genomics of the Paenibacillus odorifer group.</title>
        <authorList>
            <person name="den Bakker H.C."/>
            <person name="Tsai Y.-C."/>
            <person name="Martin N."/>
            <person name="Korlach J."/>
            <person name="Wiedmann M."/>
        </authorList>
    </citation>
    <scope>NUCLEOTIDE SEQUENCE [LARGE SCALE GENOMIC DNA]</scope>
    <source>
        <strain evidence="2 3">DSM 15220</strain>
    </source>
</reference>
<keyword evidence="1" id="KW-1133">Transmembrane helix</keyword>
<accession>A0A089NKH8</accession>
<name>A0A089NKH8_9BACL</name>
<dbReference type="AlphaFoldDB" id="A0A089NKH8"/>
<dbReference type="HOGENOM" id="CLU_2684343_0_0_9"/>
<sequence>MNKYEGIGISAIKYAVLNLILIFNNLLLLASGPYGGGTGGFFNDLGVKVLNLNADFLIYLIYFFILFAVCFLPI</sequence>
<feature type="transmembrane region" description="Helical" evidence="1">
    <location>
        <begin position="56"/>
        <end position="73"/>
    </location>
</feature>
<feature type="transmembrane region" description="Helical" evidence="1">
    <location>
        <begin position="12"/>
        <end position="36"/>
    </location>
</feature>
<protein>
    <submittedName>
        <fullName evidence="2">Uncharacterized protein</fullName>
    </submittedName>
</protein>
<proteinExistence type="predicted"/>
<keyword evidence="3" id="KW-1185">Reference proteome</keyword>
<dbReference type="Proteomes" id="UP000029500">
    <property type="component" value="Chromosome"/>
</dbReference>
<keyword evidence="1" id="KW-0812">Transmembrane</keyword>
<gene>
    <name evidence="2" type="ORF">PGRAT_19510</name>
</gene>
<keyword evidence="1" id="KW-0472">Membrane</keyword>
<organism evidence="2 3">
    <name type="scientific">Paenibacillus graminis</name>
    <dbReference type="NCBI Taxonomy" id="189425"/>
    <lineage>
        <taxon>Bacteria</taxon>
        <taxon>Bacillati</taxon>
        <taxon>Bacillota</taxon>
        <taxon>Bacilli</taxon>
        <taxon>Bacillales</taxon>
        <taxon>Paenibacillaceae</taxon>
        <taxon>Paenibacillus</taxon>
    </lineage>
</organism>
<evidence type="ECO:0000313" key="2">
    <source>
        <dbReference type="EMBL" id="AIQ69569.1"/>
    </source>
</evidence>
<evidence type="ECO:0000313" key="3">
    <source>
        <dbReference type="Proteomes" id="UP000029500"/>
    </source>
</evidence>
<dbReference type="EMBL" id="CP009287">
    <property type="protein sequence ID" value="AIQ69569.1"/>
    <property type="molecule type" value="Genomic_DNA"/>
</dbReference>
<dbReference type="KEGG" id="pgm:PGRAT_19510"/>